<evidence type="ECO:0000256" key="3">
    <source>
        <dbReference type="ARBA" id="ARBA00022472"/>
    </source>
</evidence>
<dbReference type="GO" id="GO:0031625">
    <property type="term" value="F:ubiquitin protein ligase binding"/>
    <property type="evidence" value="ECO:0007669"/>
    <property type="project" value="InterPro"/>
</dbReference>
<keyword evidence="5" id="KW-0175">Coiled coil</keyword>
<accession>A0A445CCH1</accession>
<sequence length="822" mass="94455">MFHSKHHSLTRALLFFLIHTPPLPSPSIKSYLLLLPQTRRHSYLFSTTCTSGDHHSFTVSYLTTKCGFSHEDALRANKRVRFDTPVKPDSVISFFKAHGFSLSQITTIICRFPVFLTCDPANAILPKFQFLASKGASPSDIVLMTTRSSRFLLRSLDHIVSLYELVRRFCPSDLKAIAYITAWPSSIADDRVAQNVKLLLDEGLTNANIHHLLRTRPSVLSSADLKKTVEEVKQLGFDPSHSYFSVVLLTKRAITKSKWEAKVDVLKKWGWSEQDFSEAFRRHPNFMLRSEDKLNAVMSFWISNLGWDSSALRIRPMLFGCSLEKRLIPRAKVVKYLLSNGLMKKNASIITPFSLTEELFLKKCVTCFEEKDRSRLLTLYQGGCFASNLQLAIFIIMSVLPSLREKHDEFMLRELVKRWANHKIMVRWLCCFFHYLDRYFVARRSLPPLNEVGLTCFRDRIDQEREGEQIDRALLKNVLDIFVEIGMGQMDHYENDFEFAMLKDTSAYYSQKASNWILEDSCPDYTLKVECLKQEKDRVAHYLHSSSEPKLLEVEDLSRMFRLFSKIPEGLDPVSSIFKQDVITEGMVLVKQAEDAASIPKGSVTELVIFWFCLLLVEFILSIACFPYPVKCKSVQLDFVWKMIELHDKYLAYVNDCFQNHTIFHKALKESFEVFCNKGSWSAELLATFSDVNILIASRPCLKIVEEVEVNQLGYWSLRDAKVNSSELTMEAKLELAKADNQKLRDMVKVAKQEKEAALKAREEALTDGSRLELEVKLREEKLKLEKVGLGALQGIDQAVANLKAQIHARLRPWEARHSWGC</sequence>
<comment type="similarity">
    <text evidence="2">Belongs to the mTERF family.</text>
</comment>
<comment type="caution">
    <text evidence="8">The sequence shown here is derived from an EMBL/GenBank/DDBJ whole genome shotgun (WGS) entry which is preliminary data.</text>
</comment>
<dbReference type="Gene3D" id="1.20.1310.10">
    <property type="entry name" value="Cullin Repeats"/>
    <property type="match status" value="3"/>
</dbReference>
<evidence type="ECO:0000256" key="6">
    <source>
        <dbReference type="SAM" id="Phobius"/>
    </source>
</evidence>
<dbReference type="EMBL" id="SDMP01000007">
    <property type="protein sequence ID" value="RYR48511.1"/>
    <property type="molecule type" value="Genomic_DNA"/>
</dbReference>
<dbReference type="STRING" id="3818.A0A445CCH1"/>
<organism evidence="8 9">
    <name type="scientific">Arachis hypogaea</name>
    <name type="common">Peanut</name>
    <dbReference type="NCBI Taxonomy" id="3818"/>
    <lineage>
        <taxon>Eukaryota</taxon>
        <taxon>Viridiplantae</taxon>
        <taxon>Streptophyta</taxon>
        <taxon>Embryophyta</taxon>
        <taxon>Tracheophyta</taxon>
        <taxon>Spermatophyta</taxon>
        <taxon>Magnoliopsida</taxon>
        <taxon>eudicotyledons</taxon>
        <taxon>Gunneridae</taxon>
        <taxon>Pentapetalae</taxon>
        <taxon>rosids</taxon>
        <taxon>fabids</taxon>
        <taxon>Fabales</taxon>
        <taxon>Fabaceae</taxon>
        <taxon>Papilionoideae</taxon>
        <taxon>50 kb inversion clade</taxon>
        <taxon>dalbergioids sensu lato</taxon>
        <taxon>Dalbergieae</taxon>
        <taxon>Pterocarpus clade</taxon>
        <taxon>Arachis</taxon>
    </lineage>
</organism>
<dbReference type="FunFam" id="1.25.70.10:FF:000001">
    <property type="entry name" value="Mitochondrial transcription termination factor-like"/>
    <property type="match status" value="1"/>
</dbReference>
<feature type="domain" description="Cullin N-terminal" evidence="7">
    <location>
        <begin position="401"/>
        <end position="554"/>
    </location>
</feature>
<dbReference type="GO" id="GO:0006511">
    <property type="term" value="P:ubiquitin-dependent protein catabolic process"/>
    <property type="evidence" value="ECO:0007669"/>
    <property type="project" value="InterPro"/>
</dbReference>
<dbReference type="AlphaFoldDB" id="A0A445CCH1"/>
<keyword evidence="6" id="KW-0812">Transmembrane</keyword>
<feature type="transmembrane region" description="Helical" evidence="6">
    <location>
        <begin position="608"/>
        <end position="630"/>
    </location>
</feature>
<keyword evidence="9" id="KW-1185">Reference proteome</keyword>
<dbReference type="Proteomes" id="UP000289738">
    <property type="component" value="Chromosome A07"/>
</dbReference>
<dbReference type="Pfam" id="PF00888">
    <property type="entry name" value="Cullin"/>
    <property type="match status" value="1"/>
</dbReference>
<evidence type="ECO:0000256" key="2">
    <source>
        <dbReference type="ARBA" id="ARBA00007692"/>
    </source>
</evidence>
<dbReference type="InterPro" id="IPR016159">
    <property type="entry name" value="Cullin_repeat-like_dom_sf"/>
</dbReference>
<keyword evidence="3" id="KW-0804">Transcription</keyword>
<reference evidence="8 9" key="1">
    <citation type="submission" date="2019-01" db="EMBL/GenBank/DDBJ databases">
        <title>Sequencing of cultivated peanut Arachis hypogaea provides insights into genome evolution and oil improvement.</title>
        <authorList>
            <person name="Chen X."/>
        </authorList>
    </citation>
    <scope>NUCLEOTIDE SEQUENCE [LARGE SCALE GENOMIC DNA]</scope>
    <source>
        <strain evidence="9">cv. Fuhuasheng</strain>
        <tissue evidence="8">Leaves</tissue>
    </source>
</reference>
<evidence type="ECO:0000259" key="7">
    <source>
        <dbReference type="Pfam" id="PF00888"/>
    </source>
</evidence>
<dbReference type="GO" id="GO:0003676">
    <property type="term" value="F:nucleic acid binding"/>
    <property type="evidence" value="ECO:0007669"/>
    <property type="project" value="InterPro"/>
</dbReference>
<dbReference type="SUPFAM" id="SSF74788">
    <property type="entry name" value="Cullin repeat-like"/>
    <property type="match status" value="1"/>
</dbReference>
<dbReference type="GO" id="GO:0006353">
    <property type="term" value="P:DNA-templated transcription termination"/>
    <property type="evidence" value="ECO:0007669"/>
    <property type="project" value="UniProtKB-KW"/>
</dbReference>
<keyword evidence="4" id="KW-0809">Transit peptide</keyword>
<dbReference type="FunFam" id="1.20.1310.10:FF:000001">
    <property type="entry name" value="Cullin 3"/>
    <property type="match status" value="1"/>
</dbReference>
<protein>
    <recommendedName>
        <fullName evidence="7">Cullin N-terminal domain-containing protein</fullName>
    </recommendedName>
</protein>
<keyword evidence="3" id="KW-0806">Transcription termination</keyword>
<proteinExistence type="inferred from homology"/>
<dbReference type="Pfam" id="PF02536">
    <property type="entry name" value="mTERF"/>
    <property type="match status" value="1"/>
</dbReference>
<dbReference type="Gene3D" id="1.25.70.10">
    <property type="entry name" value="Transcription termination factor 3, mitochondrial"/>
    <property type="match status" value="1"/>
</dbReference>
<keyword evidence="6" id="KW-0472">Membrane</keyword>
<feature type="coiled-coil region" evidence="5">
    <location>
        <begin position="734"/>
        <end position="768"/>
    </location>
</feature>
<dbReference type="InterPro" id="IPR045093">
    <property type="entry name" value="Cullin"/>
</dbReference>
<keyword evidence="3" id="KW-0805">Transcription regulation</keyword>
<dbReference type="InterPro" id="IPR003690">
    <property type="entry name" value="MTERF"/>
</dbReference>
<evidence type="ECO:0000256" key="4">
    <source>
        <dbReference type="ARBA" id="ARBA00022946"/>
    </source>
</evidence>
<dbReference type="PANTHER" id="PTHR11932">
    <property type="entry name" value="CULLIN"/>
    <property type="match status" value="1"/>
</dbReference>
<gene>
    <name evidence="8" type="ORF">Ahy_A07g034532</name>
</gene>
<dbReference type="SMART" id="SM00733">
    <property type="entry name" value="Mterf"/>
    <property type="match status" value="4"/>
</dbReference>
<dbReference type="InterPro" id="IPR038538">
    <property type="entry name" value="MTERF_sf"/>
</dbReference>
<name>A0A445CCH1_ARAHY</name>
<evidence type="ECO:0000256" key="5">
    <source>
        <dbReference type="SAM" id="Coils"/>
    </source>
</evidence>
<dbReference type="InterPro" id="IPR001373">
    <property type="entry name" value="Cullin_N"/>
</dbReference>
<evidence type="ECO:0000313" key="8">
    <source>
        <dbReference type="EMBL" id="RYR48511.1"/>
    </source>
</evidence>
<keyword evidence="6" id="KW-1133">Transmembrane helix</keyword>
<evidence type="ECO:0000313" key="9">
    <source>
        <dbReference type="Proteomes" id="UP000289738"/>
    </source>
</evidence>
<evidence type="ECO:0000256" key="1">
    <source>
        <dbReference type="ARBA" id="ARBA00006019"/>
    </source>
</evidence>
<comment type="similarity">
    <text evidence="1">Belongs to the cullin family.</text>
</comment>